<dbReference type="RefSeq" id="WP_243555296.1">
    <property type="nucleotide sequence ID" value="NZ_CP094528.1"/>
</dbReference>
<dbReference type="InterPro" id="IPR017853">
    <property type="entry name" value="GH"/>
</dbReference>
<sequence>MQTTRSGRRGALAALIAAGLAGAGLAAPAASAAEPDDGPVEAGIVVQKVDGLRDDFVNGVDVSSVLSLEESGVVFRDDSGAPADLFEVLADHGITDVRVRVWNDPFDADGNGYGGGNVDADRAIEIGERATAAGLGVLVDFHYSDFWADPAKQQSPKAWRDLAIDERADAVHDFTADTLARMVAAGVDVELVQVGNETNNGVAGVSGWPEMARIFSAGSAAVRETVPDALVAVHFTNPETSGRYAGYAANLDRYGVDYDVFASSYYPYWHGTLGNLTSVLRQVADTYGKQVMVAETSWATTLDDADGHGNVIDLPSEATQYPVSVQGQATAVRDVIQAVTDVGDAGLGVFYWEPAWLPVGPPSALEQNKLLWEAHGSGWASSYAGEYDPDDAGLWFGGSAWDNQAMFAADGTPLESLRVFEYARTGAVAPREVVSVEAVSITVSDGDPVVLPASVAVTYNDGSVEQEPVAWSDAADWIDGVGTYQVPGRTAAGRDVSATVAVQPVNHLANPGFEDADASMWQLSGTGATLRATDDPRTGERSTHFYSDSAFAFTLHQQVTGLAPGLYEASASLQGDGEGDTGTVSITLSTEPGGKAAAAPFALDGWRNWSTPTTGAVAVASGDTVTVAITATLPAGAWGTIDDVVLAPVAEAGADTAALRAAVARADAIDRSVYTEASVAVLDEARAIAAVVLAASAPTAERVASATARLTDAIAALELAGEAPPPTVAPATLTVPDGDPVRLPATVRVTAYDGTATDEAVAWTGEAPAISGPGEYELTGTTASGLAALARITVVERDVVRNGGFEDADTSMWQVTGTGASIGASADAAAGSRAVSFWAAEPYAFSVSQRLTGLLPGQYVLSAVTQGGDAGEGAQLALDASGSTATVSAPLELAGWQTFRTASTAPVAVGADGVLTVAARFSLGAGAWGTLDQVRVVRVAGPADTSTRPPALGVLSHDNGWDTGLLDGDYTVSMHLWWGENATAFRLFEGGSLIAIVPLAYGGVAAQSVSVPITGKPNGAYTYTGELVNASGTTALAPLNVTVTQATPGVPVLSHDDWDGDGAFTLTANLWWGTNATSYRFFENGVEIAAGTLVAATPNAQRATFAVPDRPSGLYSYRVEFENAAGVTQSAVLPLVVLR</sequence>
<dbReference type="InterPro" id="IPR011683">
    <property type="entry name" value="Glyco_hydro_53"/>
</dbReference>
<dbReference type="PROSITE" id="PS51318">
    <property type="entry name" value="TAT"/>
    <property type="match status" value="1"/>
</dbReference>
<dbReference type="SUPFAM" id="SSF51445">
    <property type="entry name" value="(Trans)glycosidases"/>
    <property type="match status" value="1"/>
</dbReference>
<feature type="domain" description="Bacterial Ig-like" evidence="5">
    <location>
        <begin position="729"/>
        <end position="783"/>
    </location>
</feature>
<evidence type="ECO:0000256" key="3">
    <source>
        <dbReference type="ARBA" id="ARBA00023295"/>
    </source>
</evidence>
<dbReference type="Pfam" id="PF07745">
    <property type="entry name" value="Glyco_hydro_53"/>
    <property type="match status" value="1"/>
</dbReference>
<dbReference type="EC" id="3.2.1.89" evidence="4"/>
<dbReference type="PANTHER" id="PTHR34983:SF2">
    <property type="entry name" value="ENDO-BETA-1,4-GALACTANASE"/>
    <property type="match status" value="1"/>
</dbReference>
<evidence type="ECO:0000256" key="2">
    <source>
        <dbReference type="ARBA" id="ARBA00022801"/>
    </source>
</evidence>
<reference evidence="6 7" key="1">
    <citation type="submission" date="2022-03" db="EMBL/GenBank/DDBJ databases">
        <title>Mucilaginibacter sp. isolated from the gut of Protaetia brevitarsis seulensis larvae.</title>
        <authorList>
            <person name="Won M."/>
            <person name="Kim S.-J."/>
            <person name="Kwon S.-W."/>
        </authorList>
    </citation>
    <scope>NUCLEOTIDE SEQUENCE [LARGE SCALE GENOMIC DNA]</scope>
    <source>
        <strain evidence="6 7">CFWR-12</strain>
    </source>
</reference>
<keyword evidence="4" id="KW-0732">Signal</keyword>
<keyword evidence="7" id="KW-1185">Reference proteome</keyword>
<dbReference type="InterPro" id="IPR014756">
    <property type="entry name" value="Ig_E-set"/>
</dbReference>
<gene>
    <name evidence="6" type="ORF">MTO99_17365</name>
</gene>
<feature type="signal peptide" evidence="4">
    <location>
        <begin position="1"/>
        <end position="32"/>
    </location>
</feature>
<dbReference type="Gene3D" id="1.20.1270.90">
    <property type="entry name" value="AF1782-like"/>
    <property type="match status" value="1"/>
</dbReference>
<protein>
    <recommendedName>
        <fullName evidence="4">Arabinogalactan endo-beta-1,4-galactanase</fullName>
        <ecNumber evidence="4">3.2.1.89</ecNumber>
    </recommendedName>
</protein>
<dbReference type="InterPro" id="IPR013783">
    <property type="entry name" value="Ig-like_fold"/>
</dbReference>
<dbReference type="Gene3D" id="2.60.40.10">
    <property type="entry name" value="Immunoglobulins"/>
    <property type="match status" value="2"/>
</dbReference>
<dbReference type="Gene3D" id="2.60.120.260">
    <property type="entry name" value="Galactose-binding domain-like"/>
    <property type="match status" value="2"/>
</dbReference>
<keyword evidence="2 4" id="KW-0378">Hydrolase</keyword>
<keyword evidence="3 4" id="KW-0326">Glycosidase</keyword>
<dbReference type="InterPro" id="IPR006311">
    <property type="entry name" value="TAT_signal"/>
</dbReference>
<comment type="catalytic activity">
    <reaction evidence="4">
        <text>The enzyme specifically hydrolyzes (1-&gt;4)-beta-D-galactosidic linkages in type I arabinogalactans.</text>
        <dbReference type="EC" id="3.2.1.89"/>
    </reaction>
</comment>
<evidence type="ECO:0000259" key="5">
    <source>
        <dbReference type="Pfam" id="PF07532"/>
    </source>
</evidence>
<dbReference type="InterPro" id="IPR011081">
    <property type="entry name" value="Big_4"/>
</dbReference>
<evidence type="ECO:0000313" key="7">
    <source>
        <dbReference type="Proteomes" id="UP000832097"/>
    </source>
</evidence>
<evidence type="ECO:0000256" key="4">
    <source>
        <dbReference type="RuleBase" id="RU361192"/>
    </source>
</evidence>
<feature type="chain" id="PRO_5044963473" description="Arabinogalactan endo-beta-1,4-galactanase" evidence="4">
    <location>
        <begin position="33"/>
        <end position="1139"/>
    </location>
</feature>
<dbReference type="Pfam" id="PF07532">
    <property type="entry name" value="Big_4"/>
    <property type="match status" value="2"/>
</dbReference>
<accession>A0ABY4BXK9</accession>
<evidence type="ECO:0000313" key="6">
    <source>
        <dbReference type="EMBL" id="UOE43908.1"/>
    </source>
</evidence>
<dbReference type="SUPFAM" id="SSF81296">
    <property type="entry name" value="E set domains"/>
    <property type="match status" value="2"/>
</dbReference>
<evidence type="ECO:0000256" key="1">
    <source>
        <dbReference type="ARBA" id="ARBA00010687"/>
    </source>
</evidence>
<name>A0ABY4BXK9_9MICO</name>
<dbReference type="EMBL" id="CP094528">
    <property type="protein sequence ID" value="UOE43908.1"/>
    <property type="molecule type" value="Genomic_DNA"/>
</dbReference>
<comment type="similarity">
    <text evidence="1 4">Belongs to the glycosyl hydrolase 53 family.</text>
</comment>
<organism evidence="6 7">
    <name type="scientific">Agromyces larvae</name>
    <dbReference type="NCBI Taxonomy" id="2929802"/>
    <lineage>
        <taxon>Bacteria</taxon>
        <taxon>Bacillati</taxon>
        <taxon>Actinomycetota</taxon>
        <taxon>Actinomycetes</taxon>
        <taxon>Micrococcales</taxon>
        <taxon>Microbacteriaceae</taxon>
        <taxon>Agromyces</taxon>
    </lineage>
</organism>
<feature type="domain" description="Bacterial Ig-like" evidence="5">
    <location>
        <begin position="437"/>
        <end position="490"/>
    </location>
</feature>
<dbReference type="GO" id="GO:0016787">
    <property type="term" value="F:hydrolase activity"/>
    <property type="evidence" value="ECO:0007669"/>
    <property type="project" value="UniProtKB-KW"/>
</dbReference>
<dbReference type="Proteomes" id="UP000832097">
    <property type="component" value="Chromosome"/>
</dbReference>
<proteinExistence type="inferred from homology"/>
<dbReference type="Gene3D" id="3.20.20.80">
    <property type="entry name" value="Glycosidases"/>
    <property type="match status" value="1"/>
</dbReference>
<dbReference type="PANTHER" id="PTHR34983">
    <property type="entry name" value="ARABINOGALACTAN ENDO-BETA-1,4-GALACTANASE A"/>
    <property type="match status" value="1"/>
</dbReference>